<dbReference type="OrthoDB" id="4127374at2"/>
<feature type="transmembrane region" description="Helical" evidence="6">
    <location>
        <begin position="110"/>
        <end position="129"/>
    </location>
</feature>
<dbReference type="KEGG" id="goq:ACH46_06470"/>
<feature type="transmembrane region" description="Helical" evidence="6">
    <location>
        <begin position="197"/>
        <end position="218"/>
    </location>
</feature>
<keyword evidence="5 6" id="KW-0472">Membrane</keyword>
<evidence type="ECO:0000256" key="4">
    <source>
        <dbReference type="ARBA" id="ARBA00022989"/>
    </source>
</evidence>
<comment type="subcellular location">
    <subcellularLocation>
        <location evidence="1">Cell membrane</location>
        <topology evidence="1">Multi-pass membrane protein</topology>
    </subcellularLocation>
</comment>
<evidence type="ECO:0000256" key="5">
    <source>
        <dbReference type="ARBA" id="ARBA00023136"/>
    </source>
</evidence>
<reference evidence="8" key="1">
    <citation type="submission" date="2015-06" db="EMBL/GenBank/DDBJ databases">
        <title>Complete genome sequence and metabolic analysis of phthalate degradation pathway in Gordonia sp. QH-11.</title>
        <authorList>
            <person name="Jin D."/>
            <person name="Kong X."/>
            <person name="Bai Z."/>
        </authorList>
    </citation>
    <scope>NUCLEOTIDE SEQUENCE [LARGE SCALE GENOMIC DNA]</scope>
    <source>
        <strain evidence="8">QH-11</strain>
    </source>
</reference>
<dbReference type="Proteomes" id="UP000063789">
    <property type="component" value="Chromosome"/>
</dbReference>
<dbReference type="AlphaFoldDB" id="A0A0N9N9U2"/>
<protein>
    <submittedName>
        <fullName evidence="7">Ribonuclease BN</fullName>
    </submittedName>
</protein>
<dbReference type="InterPro" id="IPR017039">
    <property type="entry name" value="Virul_fac_BrkB"/>
</dbReference>
<keyword evidence="3 6" id="KW-0812">Transmembrane</keyword>
<dbReference type="PATRIC" id="fig|1136941.3.peg.1325"/>
<feature type="transmembrane region" description="Helical" evidence="6">
    <location>
        <begin position="334"/>
        <end position="352"/>
    </location>
</feature>
<evidence type="ECO:0000256" key="6">
    <source>
        <dbReference type="SAM" id="Phobius"/>
    </source>
</evidence>
<dbReference type="RefSeq" id="WP_062392192.1">
    <property type="nucleotide sequence ID" value="NZ_CP011853.1"/>
</dbReference>
<accession>A0A0N9N9U2</accession>
<dbReference type="Pfam" id="PF03631">
    <property type="entry name" value="Virul_fac_BrkB"/>
    <property type="match status" value="1"/>
</dbReference>
<sequence>MDRIKELVARLKALWERLLGRSALLRHILATLDWYNQRRGNAYAAAISFIGFLSLVPILMVSFAVAAFVLVWNPNLLTEITDAVVENIPGSLGDQLNAVIDSAIASRRTVGIIGLISAGLAGIGWMGLMRDGLTEMWGGRVKNNAIMAKVYDLGLFAGMGLVFAATIALSVLTSGPIGPHVMDVVGIPENGMTLRLLRLATTLIGIVATWGLFIIVLARLPRCHVPMRAIVWPALGTALIFQILKSVGGIYLKSVMGSPAGAAFGPIIGLLVFAYLASRIVLYAAAFSAADPKNEAYLIVDEIEDAAKADEKEQKTVLLSPVYESEPDRQARRLIAAAGIGAAAAGLAGWLGRDRD</sequence>
<keyword evidence="4 6" id="KW-1133">Transmembrane helix</keyword>
<feature type="transmembrane region" description="Helical" evidence="6">
    <location>
        <begin position="150"/>
        <end position="177"/>
    </location>
</feature>
<feature type="transmembrane region" description="Helical" evidence="6">
    <location>
        <begin position="230"/>
        <end position="252"/>
    </location>
</feature>
<keyword evidence="2" id="KW-1003">Cell membrane</keyword>
<proteinExistence type="predicted"/>
<evidence type="ECO:0000313" key="7">
    <source>
        <dbReference type="EMBL" id="ALG84216.1"/>
    </source>
</evidence>
<name>A0A0N9N9U2_9ACTN</name>
<evidence type="ECO:0000256" key="1">
    <source>
        <dbReference type="ARBA" id="ARBA00004651"/>
    </source>
</evidence>
<evidence type="ECO:0000256" key="3">
    <source>
        <dbReference type="ARBA" id="ARBA00022692"/>
    </source>
</evidence>
<dbReference type="EMBL" id="CP011853">
    <property type="protein sequence ID" value="ALG84216.1"/>
    <property type="molecule type" value="Genomic_DNA"/>
</dbReference>
<dbReference type="PANTHER" id="PTHR30213">
    <property type="entry name" value="INNER MEMBRANE PROTEIN YHJD"/>
    <property type="match status" value="1"/>
</dbReference>
<feature type="transmembrane region" description="Helical" evidence="6">
    <location>
        <begin position="264"/>
        <end position="285"/>
    </location>
</feature>
<gene>
    <name evidence="7" type="ORF">ACH46_06470</name>
</gene>
<dbReference type="PANTHER" id="PTHR30213:SF1">
    <property type="entry name" value="INNER MEMBRANE PROTEIN YHJD"/>
    <property type="match status" value="1"/>
</dbReference>
<evidence type="ECO:0000313" key="8">
    <source>
        <dbReference type="Proteomes" id="UP000063789"/>
    </source>
</evidence>
<keyword evidence="8" id="KW-1185">Reference proteome</keyword>
<reference evidence="7 8" key="2">
    <citation type="journal article" date="2017" name="Int. J. Syst. Evol. Microbiol.">
        <title>Gordonia phthalatica sp. nov., a di-n-butyl phthalate-degrading bacterium isolated from activated sludge.</title>
        <authorList>
            <person name="Jin D."/>
            <person name="Kong X."/>
            <person name="Jia M."/>
            <person name="Yu X."/>
            <person name="Wang X."/>
            <person name="Zhuang X."/>
            <person name="Deng Y."/>
            <person name="Bai Z."/>
        </authorList>
    </citation>
    <scope>NUCLEOTIDE SEQUENCE [LARGE SCALE GENOMIC DNA]</scope>
    <source>
        <strain evidence="7 8">QH-11</strain>
    </source>
</reference>
<organism evidence="7 8">
    <name type="scientific">Gordonia phthalatica</name>
    <dbReference type="NCBI Taxonomy" id="1136941"/>
    <lineage>
        <taxon>Bacteria</taxon>
        <taxon>Bacillati</taxon>
        <taxon>Actinomycetota</taxon>
        <taxon>Actinomycetes</taxon>
        <taxon>Mycobacteriales</taxon>
        <taxon>Gordoniaceae</taxon>
        <taxon>Gordonia</taxon>
    </lineage>
</organism>
<feature type="transmembrane region" description="Helical" evidence="6">
    <location>
        <begin position="42"/>
        <end position="72"/>
    </location>
</feature>
<dbReference type="GO" id="GO:0005886">
    <property type="term" value="C:plasma membrane"/>
    <property type="evidence" value="ECO:0007669"/>
    <property type="project" value="UniProtKB-SubCell"/>
</dbReference>
<dbReference type="STRING" id="1136941.ACH46_06470"/>
<evidence type="ECO:0000256" key="2">
    <source>
        <dbReference type="ARBA" id="ARBA00022475"/>
    </source>
</evidence>